<feature type="active site" description="Proton donor" evidence="14">
    <location>
        <position position="60"/>
    </location>
</feature>
<dbReference type="EC" id="1.1.1.193" evidence="13"/>
<dbReference type="InterPro" id="IPR011549">
    <property type="entry name" value="RibD_C"/>
</dbReference>
<dbReference type="GO" id="GO:0008270">
    <property type="term" value="F:zinc ion binding"/>
    <property type="evidence" value="ECO:0007669"/>
    <property type="project" value="InterPro"/>
</dbReference>
<organism evidence="18 19">
    <name type="scientific">Fodinibius salipaludis</name>
    <dbReference type="NCBI Taxonomy" id="2032627"/>
    <lineage>
        <taxon>Bacteria</taxon>
        <taxon>Pseudomonadati</taxon>
        <taxon>Balneolota</taxon>
        <taxon>Balneolia</taxon>
        <taxon>Balneolales</taxon>
        <taxon>Balneolaceae</taxon>
        <taxon>Fodinibius</taxon>
    </lineage>
</organism>
<comment type="catalytic activity">
    <reaction evidence="13">
        <text>5-amino-6-(5-phospho-D-ribitylamino)uracil + NADP(+) = 5-amino-6-(5-phospho-D-ribosylamino)uracil + NADPH + H(+)</text>
        <dbReference type="Rhea" id="RHEA:17845"/>
        <dbReference type="ChEBI" id="CHEBI:15378"/>
        <dbReference type="ChEBI" id="CHEBI:57783"/>
        <dbReference type="ChEBI" id="CHEBI:58349"/>
        <dbReference type="ChEBI" id="CHEBI:58421"/>
        <dbReference type="ChEBI" id="CHEBI:58453"/>
        <dbReference type="EC" id="1.1.1.193"/>
    </reaction>
</comment>
<dbReference type="GO" id="GO:0008835">
    <property type="term" value="F:diaminohydroxyphosphoribosylaminopyrimidine deaminase activity"/>
    <property type="evidence" value="ECO:0007669"/>
    <property type="project" value="UniProtKB-EC"/>
</dbReference>
<dbReference type="Gene3D" id="3.40.430.10">
    <property type="entry name" value="Dihydrofolate Reductase, subunit A"/>
    <property type="match status" value="1"/>
</dbReference>
<feature type="binding site" evidence="15">
    <location>
        <position position="214"/>
    </location>
    <ligand>
        <name>substrate</name>
    </ligand>
</feature>
<evidence type="ECO:0000256" key="6">
    <source>
        <dbReference type="ARBA" id="ARBA00022619"/>
    </source>
</evidence>
<feature type="binding site" evidence="15">
    <location>
        <position position="310"/>
    </location>
    <ligand>
        <name>substrate</name>
    </ligand>
</feature>
<feature type="binding site" evidence="15">
    <location>
        <position position="164"/>
    </location>
    <ligand>
        <name>NADP(+)</name>
        <dbReference type="ChEBI" id="CHEBI:58349"/>
    </ligand>
</feature>
<dbReference type="GO" id="GO:0009231">
    <property type="term" value="P:riboflavin biosynthetic process"/>
    <property type="evidence" value="ECO:0007669"/>
    <property type="project" value="UniProtKB-UniPathway"/>
</dbReference>
<evidence type="ECO:0000259" key="17">
    <source>
        <dbReference type="PROSITE" id="PS51747"/>
    </source>
</evidence>
<dbReference type="SUPFAM" id="SSF53597">
    <property type="entry name" value="Dihydrofolate reductase-like"/>
    <property type="match status" value="1"/>
</dbReference>
<dbReference type="EC" id="3.5.4.26" evidence="13"/>
<dbReference type="FunFam" id="3.40.140.10:FF:000025">
    <property type="entry name" value="Riboflavin biosynthesis protein RibD"/>
    <property type="match status" value="1"/>
</dbReference>
<comment type="caution">
    <text evidence="18">The sequence shown here is derived from an EMBL/GenBank/DDBJ whole genome shotgun (WGS) entry which is preliminary data.</text>
</comment>
<dbReference type="InterPro" id="IPR016192">
    <property type="entry name" value="APOBEC/CMP_deaminase_Zn-bd"/>
</dbReference>
<dbReference type="SUPFAM" id="SSF53927">
    <property type="entry name" value="Cytidine deaminase-like"/>
    <property type="match status" value="1"/>
</dbReference>
<comment type="similarity">
    <text evidence="5 13">In the C-terminal section; belongs to the HTP reductase family.</text>
</comment>
<keyword evidence="10 13" id="KW-0521">NADP</keyword>
<evidence type="ECO:0000256" key="2">
    <source>
        <dbReference type="ARBA" id="ARBA00004882"/>
    </source>
</evidence>
<dbReference type="Pfam" id="PF00383">
    <property type="entry name" value="dCMP_cyt_deam_1"/>
    <property type="match status" value="1"/>
</dbReference>
<feature type="binding site" evidence="15">
    <location>
        <begin position="312"/>
        <end position="318"/>
    </location>
    <ligand>
        <name>NADP(+)</name>
        <dbReference type="ChEBI" id="CHEBI:58349"/>
    </ligand>
</feature>
<evidence type="ECO:0000313" key="18">
    <source>
        <dbReference type="EMBL" id="PAU95159.1"/>
    </source>
</evidence>
<evidence type="ECO:0000256" key="11">
    <source>
        <dbReference type="ARBA" id="ARBA00023002"/>
    </source>
</evidence>
<feature type="binding site" evidence="15">
    <location>
        <position position="210"/>
    </location>
    <ligand>
        <name>NADP(+)</name>
        <dbReference type="ChEBI" id="CHEBI:58349"/>
    </ligand>
</feature>
<evidence type="ECO:0000256" key="16">
    <source>
        <dbReference type="PIRSR" id="PIRSR006769-3"/>
    </source>
</evidence>
<dbReference type="PROSITE" id="PS51747">
    <property type="entry name" value="CYT_DCMP_DEAMINASES_2"/>
    <property type="match status" value="1"/>
</dbReference>
<dbReference type="Proteomes" id="UP000218831">
    <property type="component" value="Unassembled WGS sequence"/>
</dbReference>
<evidence type="ECO:0000256" key="9">
    <source>
        <dbReference type="ARBA" id="ARBA00022833"/>
    </source>
</evidence>
<dbReference type="InterPro" id="IPR002734">
    <property type="entry name" value="RibDG_C"/>
</dbReference>
<keyword evidence="7 13" id="KW-0479">Metal-binding</keyword>
<comment type="catalytic activity">
    <reaction evidence="13">
        <text>2,5-diamino-6-hydroxy-4-(5-phosphoribosylamino)-pyrimidine + H2O + H(+) = 5-amino-6-(5-phospho-D-ribosylamino)uracil + NH4(+)</text>
        <dbReference type="Rhea" id="RHEA:21868"/>
        <dbReference type="ChEBI" id="CHEBI:15377"/>
        <dbReference type="ChEBI" id="CHEBI:15378"/>
        <dbReference type="ChEBI" id="CHEBI:28938"/>
        <dbReference type="ChEBI" id="CHEBI:58453"/>
        <dbReference type="ChEBI" id="CHEBI:58614"/>
        <dbReference type="EC" id="3.5.4.26"/>
    </reaction>
</comment>
<evidence type="ECO:0000256" key="12">
    <source>
        <dbReference type="ARBA" id="ARBA00023268"/>
    </source>
</evidence>
<evidence type="ECO:0000256" key="3">
    <source>
        <dbReference type="ARBA" id="ARBA00004910"/>
    </source>
</evidence>
<name>A0A2A2GE57_9BACT</name>
<feature type="binding site" evidence="16">
    <location>
        <position position="58"/>
    </location>
    <ligand>
        <name>Zn(2+)</name>
        <dbReference type="ChEBI" id="CHEBI:29105"/>
        <note>catalytic</note>
    </ligand>
</feature>
<keyword evidence="19" id="KW-1185">Reference proteome</keyword>
<sequence length="376" mass="42108">MSDIIMSKSDKKWMELALEIAERGAGYVSPNPMVGCVIVSADGQKIGQGYHERYGQPHAERNAVDSVNNPELLKGATVYVTLEPCAHHGNTPPCCELLADLPISRVVIAMEDPTPKVAGKGIQYLRDHDITVDVGLMKEEAQQLNEFFLHYQTHNRPFVTLKIAQTLDGYIAAPDGDSEWISGPESRAFVHKWRSQYDAVMVGRNTALLDNPRLTVRHVEGRQPKRIVIDGPLDLPRDLNLFTDQYEEKTIVLTHNKEKFENEADPMLNMLQSDYFRGQTLLVDEKGGHTDLDEAMRELAHLPVTSILVEAGQNLASALLRQRLVDKVECFIAPKMLGGGTKSVMGVGINRMSEIMEFRDVQWRQVGNDLLFTGYL</sequence>
<dbReference type="InterPro" id="IPR004794">
    <property type="entry name" value="Eubact_RibD"/>
</dbReference>
<feature type="binding site" evidence="16">
    <location>
        <position position="85"/>
    </location>
    <ligand>
        <name>Zn(2+)</name>
        <dbReference type="ChEBI" id="CHEBI:29105"/>
        <note>catalytic</note>
    </ligand>
</feature>
<dbReference type="Gene3D" id="3.40.140.10">
    <property type="entry name" value="Cytidine Deaminase, domain 2"/>
    <property type="match status" value="1"/>
</dbReference>
<dbReference type="EMBL" id="NSKE01000002">
    <property type="protein sequence ID" value="PAU95159.1"/>
    <property type="molecule type" value="Genomic_DNA"/>
</dbReference>
<feature type="binding site" evidence="15">
    <location>
        <position position="194"/>
    </location>
    <ligand>
        <name>substrate</name>
    </ligand>
</feature>
<comment type="pathway">
    <text evidence="2 13">Cofactor biosynthesis; riboflavin biosynthesis; 5-amino-6-(D-ribitylamino)uracil from GTP: step 2/4.</text>
</comment>
<dbReference type="InterPro" id="IPR002125">
    <property type="entry name" value="CMP_dCMP_dom"/>
</dbReference>
<accession>A0A2A2GE57</accession>
<dbReference type="GO" id="GO:0008703">
    <property type="term" value="F:5-amino-6-(5-phosphoribosylamino)uracil reductase activity"/>
    <property type="evidence" value="ECO:0007669"/>
    <property type="project" value="UniProtKB-EC"/>
</dbReference>
<feature type="domain" description="CMP/dCMP-type deaminase" evidence="17">
    <location>
        <begin position="8"/>
        <end position="133"/>
    </location>
</feature>
<keyword evidence="9 13" id="KW-0862">Zinc</keyword>
<dbReference type="PROSITE" id="PS00903">
    <property type="entry name" value="CYT_DCMP_DEAMINASES_1"/>
    <property type="match status" value="1"/>
</dbReference>
<comment type="pathway">
    <text evidence="3 13">Cofactor biosynthesis; riboflavin biosynthesis; 5-amino-6-(D-ribitylamino)uracil from GTP: step 3/4.</text>
</comment>
<evidence type="ECO:0000256" key="10">
    <source>
        <dbReference type="ARBA" id="ARBA00022857"/>
    </source>
</evidence>
<comment type="cofactor">
    <cofactor evidence="13 16">
        <name>Zn(2+)</name>
        <dbReference type="ChEBI" id="CHEBI:29105"/>
    </cofactor>
    <text evidence="13 16">Binds 1 zinc ion.</text>
</comment>
<reference evidence="18 19" key="1">
    <citation type="submission" date="2017-08" db="EMBL/GenBank/DDBJ databases">
        <title>Aliifodinibius alkalisoli sp. nov., isolated from saline alkaline soil.</title>
        <authorList>
            <person name="Liu D."/>
            <person name="Zhang G."/>
        </authorList>
    </citation>
    <scope>NUCLEOTIDE SEQUENCE [LARGE SCALE GENOMIC DNA]</scope>
    <source>
        <strain evidence="18 19">WN023</strain>
    </source>
</reference>
<keyword evidence="11 13" id="KW-0560">Oxidoreductase</keyword>
<dbReference type="PANTHER" id="PTHR38011">
    <property type="entry name" value="DIHYDROFOLATE REDUCTASE FAMILY PROTEIN (AFU_ORTHOLOGUE AFUA_8G06820)"/>
    <property type="match status" value="1"/>
</dbReference>
<dbReference type="PANTHER" id="PTHR38011:SF7">
    <property type="entry name" value="2,5-DIAMINO-6-RIBOSYLAMINO-4(3H)-PYRIMIDINONE 5'-PHOSPHATE REDUCTASE"/>
    <property type="match status" value="1"/>
</dbReference>
<evidence type="ECO:0000256" key="7">
    <source>
        <dbReference type="ARBA" id="ARBA00022723"/>
    </source>
</evidence>
<evidence type="ECO:0000256" key="14">
    <source>
        <dbReference type="PIRSR" id="PIRSR006769-1"/>
    </source>
</evidence>
<dbReference type="GO" id="GO:0050661">
    <property type="term" value="F:NADP binding"/>
    <property type="evidence" value="ECO:0007669"/>
    <property type="project" value="InterPro"/>
</dbReference>
<gene>
    <name evidence="18" type="primary">ribD</name>
    <name evidence="18" type="ORF">CK503_02870</name>
</gene>
<dbReference type="PIRSF" id="PIRSF006769">
    <property type="entry name" value="RibD"/>
    <property type="match status" value="1"/>
</dbReference>
<dbReference type="InterPro" id="IPR050765">
    <property type="entry name" value="Riboflavin_Biosynth_HTPR"/>
</dbReference>
<dbReference type="OrthoDB" id="9800865at2"/>
<dbReference type="InterPro" id="IPR024072">
    <property type="entry name" value="DHFR-like_dom_sf"/>
</dbReference>
<dbReference type="NCBIfam" id="TIGR00227">
    <property type="entry name" value="ribD_Cterm"/>
    <property type="match status" value="1"/>
</dbReference>
<keyword evidence="12" id="KW-0511">Multifunctional enzyme</keyword>
<keyword evidence="6 13" id="KW-0686">Riboflavin biosynthesis</keyword>
<evidence type="ECO:0000256" key="1">
    <source>
        <dbReference type="ARBA" id="ARBA00002151"/>
    </source>
</evidence>
<dbReference type="Pfam" id="PF01872">
    <property type="entry name" value="RibD_C"/>
    <property type="match status" value="1"/>
</dbReference>
<feature type="binding site" evidence="16">
    <location>
        <position position="94"/>
    </location>
    <ligand>
        <name>Zn(2+)</name>
        <dbReference type="ChEBI" id="CHEBI:29105"/>
        <note>catalytic</note>
    </ligand>
</feature>
<feature type="binding site" evidence="15">
    <location>
        <position position="180"/>
    </location>
    <ligand>
        <name>NADP(+)</name>
        <dbReference type="ChEBI" id="CHEBI:58349"/>
    </ligand>
</feature>
<keyword evidence="8 13" id="KW-0378">Hydrolase</keyword>
<protein>
    <recommendedName>
        <fullName evidence="13">Riboflavin biosynthesis protein RibD</fullName>
    </recommendedName>
    <domain>
        <recommendedName>
            <fullName evidence="13">Diaminohydroxyphosphoribosylaminopyrimidine deaminase</fullName>
            <shortName evidence="13">DRAP deaminase</shortName>
            <ecNumber evidence="13">3.5.4.26</ecNumber>
        </recommendedName>
        <alternativeName>
            <fullName evidence="13">Riboflavin-specific deaminase</fullName>
        </alternativeName>
    </domain>
    <domain>
        <recommendedName>
            <fullName evidence="13">5-amino-6-(5-phosphoribosylamino)uracil reductase</fullName>
            <ecNumber evidence="13">1.1.1.193</ecNumber>
        </recommendedName>
        <alternativeName>
            <fullName evidence="13">HTP reductase</fullName>
        </alternativeName>
    </domain>
</protein>
<feature type="binding site" evidence="15">
    <location>
        <position position="217"/>
    </location>
    <ligand>
        <name>substrate</name>
    </ligand>
</feature>
<evidence type="ECO:0000256" key="8">
    <source>
        <dbReference type="ARBA" id="ARBA00022801"/>
    </source>
</evidence>
<evidence type="ECO:0000256" key="13">
    <source>
        <dbReference type="PIRNR" id="PIRNR006769"/>
    </source>
</evidence>
<dbReference type="CDD" id="cd01284">
    <property type="entry name" value="Riboflavin_deaminase-reductase"/>
    <property type="match status" value="1"/>
</dbReference>
<feature type="binding site" evidence="15">
    <location>
        <position position="206"/>
    </location>
    <ligand>
        <name>substrate</name>
    </ligand>
</feature>
<comment type="function">
    <text evidence="1 13">Converts 2,5-diamino-6-(ribosylamino)-4(3h)-pyrimidinone 5'-phosphate into 5-amino-6-(ribosylamino)-2,4(1h,3h)-pyrimidinedione 5'-phosphate.</text>
</comment>
<proteinExistence type="inferred from homology"/>
<evidence type="ECO:0000256" key="5">
    <source>
        <dbReference type="ARBA" id="ARBA00007417"/>
    </source>
</evidence>
<dbReference type="InterPro" id="IPR016193">
    <property type="entry name" value="Cytidine_deaminase-like"/>
</dbReference>
<evidence type="ECO:0000256" key="4">
    <source>
        <dbReference type="ARBA" id="ARBA00005259"/>
    </source>
</evidence>
<evidence type="ECO:0000256" key="15">
    <source>
        <dbReference type="PIRSR" id="PIRSR006769-2"/>
    </source>
</evidence>
<evidence type="ECO:0000313" key="19">
    <source>
        <dbReference type="Proteomes" id="UP000218831"/>
    </source>
</evidence>
<comment type="similarity">
    <text evidence="4 13">In the N-terminal section; belongs to the cytidine and deoxycytidylate deaminase family.</text>
</comment>
<dbReference type="NCBIfam" id="TIGR00326">
    <property type="entry name" value="eubact_ribD"/>
    <property type="match status" value="1"/>
</dbReference>
<feature type="binding site" evidence="15">
    <location>
        <position position="178"/>
    </location>
    <ligand>
        <name>substrate</name>
    </ligand>
</feature>
<dbReference type="UniPathway" id="UPA00275">
    <property type="reaction ID" value="UER00401"/>
</dbReference>
<dbReference type="AlphaFoldDB" id="A0A2A2GE57"/>